<reference evidence="1" key="1">
    <citation type="submission" date="2019-10" db="EMBL/GenBank/DDBJ databases">
        <title>Conservation and host-specific expression of non-tandemly repeated heterogenous ribosome RNA gene in arbuscular mycorrhizal fungi.</title>
        <authorList>
            <person name="Maeda T."/>
            <person name="Kobayashi Y."/>
            <person name="Nakagawa T."/>
            <person name="Ezawa T."/>
            <person name="Yamaguchi K."/>
            <person name="Bino T."/>
            <person name="Nishimoto Y."/>
            <person name="Shigenobu S."/>
            <person name="Kawaguchi M."/>
        </authorList>
    </citation>
    <scope>NUCLEOTIDE SEQUENCE</scope>
    <source>
        <strain evidence="1">HR1</strain>
    </source>
</reference>
<protein>
    <submittedName>
        <fullName evidence="1">Uncharacterized protein</fullName>
    </submittedName>
</protein>
<sequence length="96" mass="11618">MKSIINNEISLLFHERLRKTPYTSISWDASMKYFSYSPTSIISNLRSIFIEFKFTTINNHSYFQTFIFYFEVLKEIRYHVLGRKNKPILNKIILRN</sequence>
<name>A0A8H3M3J5_9GLOM</name>
<proteinExistence type="predicted"/>
<evidence type="ECO:0000313" key="2">
    <source>
        <dbReference type="Proteomes" id="UP000615446"/>
    </source>
</evidence>
<dbReference type="Proteomes" id="UP000615446">
    <property type="component" value="Unassembled WGS sequence"/>
</dbReference>
<dbReference type="AlphaFoldDB" id="A0A8H3M3J5"/>
<evidence type="ECO:0000313" key="1">
    <source>
        <dbReference type="EMBL" id="GES95968.1"/>
    </source>
</evidence>
<comment type="caution">
    <text evidence="1">The sequence shown here is derived from an EMBL/GenBank/DDBJ whole genome shotgun (WGS) entry which is preliminary data.</text>
</comment>
<dbReference type="EMBL" id="BLAL01000246">
    <property type="protein sequence ID" value="GES95968.1"/>
    <property type="molecule type" value="Genomic_DNA"/>
</dbReference>
<accession>A0A8H3M3J5</accession>
<gene>
    <name evidence="1" type="ORF">RCL2_002262000</name>
</gene>
<organism evidence="1 2">
    <name type="scientific">Rhizophagus clarus</name>
    <dbReference type="NCBI Taxonomy" id="94130"/>
    <lineage>
        <taxon>Eukaryota</taxon>
        <taxon>Fungi</taxon>
        <taxon>Fungi incertae sedis</taxon>
        <taxon>Mucoromycota</taxon>
        <taxon>Glomeromycotina</taxon>
        <taxon>Glomeromycetes</taxon>
        <taxon>Glomerales</taxon>
        <taxon>Glomeraceae</taxon>
        <taxon>Rhizophagus</taxon>
    </lineage>
</organism>